<dbReference type="CTD" id="3346202"/>
<keyword evidence="1" id="KW-0732">Signal</keyword>
<dbReference type="GeneID" id="112683400"/>
<evidence type="ECO:0000256" key="1">
    <source>
        <dbReference type="SAM" id="SignalP"/>
    </source>
</evidence>
<keyword evidence="3" id="KW-0527">Neuropeptide</keyword>
<dbReference type="Proteomes" id="UP000694846">
    <property type="component" value="Unplaced"/>
</dbReference>
<proteinExistence type="predicted"/>
<dbReference type="RefSeq" id="XP_025410219.1">
    <property type="nucleotide sequence ID" value="XM_025554434.1"/>
</dbReference>
<feature type="signal peptide" evidence="1">
    <location>
        <begin position="1"/>
        <end position="25"/>
    </location>
</feature>
<name>A0A8B8FH56_9HEMI</name>
<reference evidence="3" key="1">
    <citation type="submission" date="2025-08" db="UniProtKB">
        <authorList>
            <consortium name="RefSeq"/>
        </authorList>
    </citation>
    <scope>IDENTIFICATION</scope>
    <source>
        <tissue evidence="3">Whole body</tissue>
    </source>
</reference>
<gene>
    <name evidence="3" type="primary">LOC112683400</name>
</gene>
<organism evidence="2 3">
    <name type="scientific">Sipha flava</name>
    <name type="common">yellow sugarcane aphid</name>
    <dbReference type="NCBI Taxonomy" id="143950"/>
    <lineage>
        <taxon>Eukaryota</taxon>
        <taxon>Metazoa</taxon>
        <taxon>Ecdysozoa</taxon>
        <taxon>Arthropoda</taxon>
        <taxon>Hexapoda</taxon>
        <taxon>Insecta</taxon>
        <taxon>Pterygota</taxon>
        <taxon>Neoptera</taxon>
        <taxon>Paraneoptera</taxon>
        <taxon>Hemiptera</taxon>
        <taxon>Sternorrhyncha</taxon>
        <taxon>Aphidomorpha</taxon>
        <taxon>Aphidoidea</taxon>
        <taxon>Aphididae</taxon>
        <taxon>Sipha</taxon>
    </lineage>
</organism>
<protein>
    <submittedName>
        <fullName evidence="3">FMRFamide-related neuropeptides</fullName>
    </submittedName>
</protein>
<feature type="chain" id="PRO_5034588591" evidence="1">
    <location>
        <begin position="26"/>
        <end position="75"/>
    </location>
</feature>
<dbReference type="AlphaFoldDB" id="A0A8B8FH56"/>
<accession>A0A8B8FH56</accession>
<dbReference type="OrthoDB" id="8190180at2759"/>
<dbReference type="GO" id="GO:0007218">
    <property type="term" value="P:neuropeptide signaling pathway"/>
    <property type="evidence" value="ECO:0007669"/>
    <property type="project" value="UniProtKB-KW"/>
</dbReference>
<evidence type="ECO:0000313" key="2">
    <source>
        <dbReference type="Proteomes" id="UP000694846"/>
    </source>
</evidence>
<evidence type="ECO:0000313" key="3">
    <source>
        <dbReference type="RefSeq" id="XP_025410219.1"/>
    </source>
</evidence>
<keyword evidence="2" id="KW-1185">Reference proteome</keyword>
<sequence length="75" mass="8490">MNFKSTVAVFLLVVVLMFATDSINGFRKPPFNGSIFGKRTISYPEYENPGKTIYTMCEIASDACQTWFPVNVEKK</sequence>